<dbReference type="PANTHER" id="PTHR30204">
    <property type="entry name" value="REDOX-CYCLING DRUG-SENSING TRANSCRIPTIONAL ACTIVATOR SOXR"/>
    <property type="match status" value="1"/>
</dbReference>
<sequence>MRLVGRPSGVDDGAVTTRRPPPPDVPGLSVAAVARRLGVAPGTLRTWDRRYGIGPSGHAPGRHRRYSPVDVTRLELMQRALVRGVSPGEAARYALTAPLPAGGTVAPGPAADPAPPLPAGDGQARVGGRVLRLPGAGRRARGLGRAALALDGPAVAGVLRESLAEDGVETTWDDVVRPVLAAVGERWNHTGTGVEIEHLVSECVRDLFGAGSGRAAPAASGAARPVLLAAMPGEQHTLPLLALACALDARGVAQRYLGADLPADALAAAARRTAPAAVVLWAQLGETADGDVLRALPRTRPRFRTFVAGPGWVDADVPRPIVRLASLTAALAAISDTVLV</sequence>
<evidence type="ECO:0000256" key="2">
    <source>
        <dbReference type="SAM" id="MobiDB-lite"/>
    </source>
</evidence>
<dbReference type="OrthoDB" id="9800334at2"/>
<dbReference type="EMBL" id="VFPA01000001">
    <property type="protein sequence ID" value="TQM15358.1"/>
    <property type="molecule type" value="Genomic_DNA"/>
</dbReference>
<dbReference type="PROSITE" id="PS50937">
    <property type="entry name" value="HTH_MERR_2"/>
    <property type="match status" value="1"/>
</dbReference>
<reference evidence="4 5" key="1">
    <citation type="submission" date="2019-06" db="EMBL/GenBank/DDBJ databases">
        <title>Sequencing the genomes of 1000 actinobacteria strains.</title>
        <authorList>
            <person name="Klenk H.-P."/>
        </authorList>
    </citation>
    <scope>NUCLEOTIDE SEQUENCE [LARGE SCALE GENOMIC DNA]</scope>
    <source>
        <strain evidence="4 5">DSM 45301</strain>
    </source>
</reference>
<dbReference type="SUPFAM" id="SSF52242">
    <property type="entry name" value="Cobalamin (vitamin B12)-binding domain"/>
    <property type="match status" value="1"/>
</dbReference>
<evidence type="ECO:0000313" key="5">
    <source>
        <dbReference type="Proteomes" id="UP000315677"/>
    </source>
</evidence>
<feature type="region of interest" description="Disordered" evidence="2">
    <location>
        <begin position="1"/>
        <end position="27"/>
    </location>
</feature>
<dbReference type="SUPFAM" id="SSF46955">
    <property type="entry name" value="Putative DNA-binding domain"/>
    <property type="match status" value="1"/>
</dbReference>
<dbReference type="InterPro" id="IPR047057">
    <property type="entry name" value="MerR_fam"/>
</dbReference>
<dbReference type="GO" id="GO:0003700">
    <property type="term" value="F:DNA-binding transcription factor activity"/>
    <property type="evidence" value="ECO:0007669"/>
    <property type="project" value="InterPro"/>
</dbReference>
<name>A0A543E186_9PSEU</name>
<dbReference type="GO" id="GO:0046872">
    <property type="term" value="F:metal ion binding"/>
    <property type="evidence" value="ECO:0007669"/>
    <property type="project" value="InterPro"/>
</dbReference>
<feature type="region of interest" description="Disordered" evidence="2">
    <location>
        <begin position="104"/>
        <end position="123"/>
    </location>
</feature>
<dbReference type="InterPro" id="IPR009061">
    <property type="entry name" value="DNA-bd_dom_put_sf"/>
</dbReference>
<dbReference type="InterPro" id="IPR036594">
    <property type="entry name" value="Meth_synthase_dom"/>
</dbReference>
<accession>A0A543E186</accession>
<dbReference type="Gene3D" id="3.40.50.280">
    <property type="entry name" value="Cobalamin-binding domain"/>
    <property type="match status" value="1"/>
</dbReference>
<organism evidence="4 5">
    <name type="scientific">Pseudonocardia kunmingensis</name>
    <dbReference type="NCBI Taxonomy" id="630975"/>
    <lineage>
        <taxon>Bacteria</taxon>
        <taxon>Bacillati</taxon>
        <taxon>Actinomycetota</taxon>
        <taxon>Actinomycetes</taxon>
        <taxon>Pseudonocardiales</taxon>
        <taxon>Pseudonocardiaceae</taxon>
        <taxon>Pseudonocardia</taxon>
    </lineage>
</organism>
<dbReference type="GO" id="GO:0031419">
    <property type="term" value="F:cobalamin binding"/>
    <property type="evidence" value="ECO:0007669"/>
    <property type="project" value="InterPro"/>
</dbReference>
<dbReference type="PANTHER" id="PTHR30204:SF97">
    <property type="entry name" value="MERR FAMILY REGULATORY PROTEIN"/>
    <property type="match status" value="1"/>
</dbReference>
<dbReference type="SMART" id="SM00422">
    <property type="entry name" value="HTH_MERR"/>
    <property type="match status" value="1"/>
</dbReference>
<dbReference type="GO" id="GO:0003677">
    <property type="term" value="F:DNA binding"/>
    <property type="evidence" value="ECO:0007669"/>
    <property type="project" value="UniProtKB-KW"/>
</dbReference>
<dbReference type="InterPro" id="IPR003759">
    <property type="entry name" value="Cbl-bd_cap"/>
</dbReference>
<comment type="caution">
    <text evidence="4">The sequence shown here is derived from an EMBL/GenBank/DDBJ whole genome shotgun (WGS) entry which is preliminary data.</text>
</comment>
<dbReference type="InterPro" id="IPR036724">
    <property type="entry name" value="Cobalamin-bd_sf"/>
</dbReference>
<dbReference type="Pfam" id="PF13411">
    <property type="entry name" value="MerR_1"/>
    <property type="match status" value="1"/>
</dbReference>
<evidence type="ECO:0000256" key="1">
    <source>
        <dbReference type="ARBA" id="ARBA00023125"/>
    </source>
</evidence>
<dbReference type="Proteomes" id="UP000315677">
    <property type="component" value="Unassembled WGS sequence"/>
</dbReference>
<feature type="domain" description="HTH merR-type" evidence="3">
    <location>
        <begin position="27"/>
        <end position="96"/>
    </location>
</feature>
<dbReference type="AlphaFoldDB" id="A0A543E186"/>
<dbReference type="InterPro" id="IPR000551">
    <property type="entry name" value="MerR-type_HTH_dom"/>
</dbReference>
<evidence type="ECO:0000313" key="4">
    <source>
        <dbReference type="EMBL" id="TQM15358.1"/>
    </source>
</evidence>
<proteinExistence type="predicted"/>
<dbReference type="Gene3D" id="1.10.1660.10">
    <property type="match status" value="1"/>
</dbReference>
<dbReference type="Pfam" id="PF02607">
    <property type="entry name" value="B12-binding_2"/>
    <property type="match status" value="1"/>
</dbReference>
<dbReference type="Gene3D" id="1.10.1240.10">
    <property type="entry name" value="Methionine synthase domain"/>
    <property type="match status" value="1"/>
</dbReference>
<evidence type="ECO:0000259" key="3">
    <source>
        <dbReference type="PROSITE" id="PS50937"/>
    </source>
</evidence>
<protein>
    <submittedName>
        <fullName evidence="4">MerR-like DNA binding protein</fullName>
    </submittedName>
</protein>
<keyword evidence="1" id="KW-0238">DNA-binding</keyword>
<keyword evidence="5" id="KW-1185">Reference proteome</keyword>
<gene>
    <name evidence="4" type="ORF">FB558_2142</name>
</gene>